<evidence type="ECO:0000313" key="5">
    <source>
        <dbReference type="EMBL" id="MFC3144360.1"/>
    </source>
</evidence>
<gene>
    <name evidence="5" type="ORF">ACFOGP_16675</name>
</gene>
<proteinExistence type="predicted"/>
<dbReference type="Proteomes" id="UP001595632">
    <property type="component" value="Unassembled WGS sequence"/>
</dbReference>
<reference evidence="6" key="1">
    <citation type="journal article" date="2019" name="Int. J. Syst. Evol. Microbiol.">
        <title>The Global Catalogue of Microorganisms (GCM) 10K type strain sequencing project: providing services to taxonomists for standard genome sequencing and annotation.</title>
        <authorList>
            <consortium name="The Broad Institute Genomics Platform"/>
            <consortium name="The Broad Institute Genome Sequencing Center for Infectious Disease"/>
            <person name="Wu L."/>
            <person name="Ma J."/>
        </authorList>
    </citation>
    <scope>NUCLEOTIDE SEQUENCE [LARGE SCALE GENOMIC DNA]</scope>
    <source>
        <strain evidence="6">KCTC 52366</strain>
    </source>
</reference>
<comment type="caution">
    <text evidence="5">The sequence shown here is derived from an EMBL/GenBank/DDBJ whole genome shotgun (WGS) entry which is preliminary data.</text>
</comment>
<evidence type="ECO:0000259" key="4">
    <source>
        <dbReference type="Pfam" id="PF13403"/>
    </source>
</evidence>
<evidence type="ECO:0000313" key="6">
    <source>
        <dbReference type="Proteomes" id="UP001595632"/>
    </source>
</evidence>
<dbReference type="InterPro" id="IPR036844">
    <property type="entry name" value="Hint_dom_sf"/>
</dbReference>
<evidence type="ECO:0000256" key="3">
    <source>
        <dbReference type="SAM" id="MobiDB-lite"/>
    </source>
</evidence>
<protein>
    <submittedName>
        <fullName evidence="5">Hint domain-containing protein</fullName>
    </submittedName>
</protein>
<dbReference type="EMBL" id="JBHRTB010000010">
    <property type="protein sequence ID" value="MFC3144360.1"/>
    <property type="molecule type" value="Genomic_DNA"/>
</dbReference>
<dbReference type="PROSITE" id="PS00330">
    <property type="entry name" value="HEMOLYSIN_CALCIUM"/>
    <property type="match status" value="1"/>
</dbReference>
<dbReference type="SUPFAM" id="SSF51120">
    <property type="entry name" value="beta-Roll"/>
    <property type="match status" value="3"/>
</dbReference>
<dbReference type="Pfam" id="PF13403">
    <property type="entry name" value="Hint_2"/>
    <property type="match status" value="1"/>
</dbReference>
<dbReference type="Gene3D" id="2.170.16.10">
    <property type="entry name" value="Hedgehog/Intein (Hint) domain"/>
    <property type="match status" value="1"/>
</dbReference>
<dbReference type="InterPro" id="IPR011049">
    <property type="entry name" value="Serralysin-like_metalloprot_C"/>
</dbReference>
<dbReference type="PRINTS" id="PR00313">
    <property type="entry name" value="CABNDNGRPT"/>
</dbReference>
<dbReference type="PANTHER" id="PTHR38340">
    <property type="entry name" value="S-LAYER PROTEIN"/>
    <property type="match status" value="1"/>
</dbReference>
<keyword evidence="2" id="KW-0964">Secreted</keyword>
<sequence length="424" mass="43734">MATVSGGSGDDSLDGTSGDDSISGGAGDDTITSQSGNDSIDGGLGNDSIVAGSGLNTVTGGGGNDTIEGGDDGNLLFGDDGLDSVLGGAGGDTLSGGTGSDTLYGNAGNDVLDGGADNDTVYAGIGADTVHGGTGDDDIYGDDGDDLLFGDDGNDLIYGQGGADTIVGGAGTDTVLGGAGADVFVANAGSGTVIIDDFTPGDGDLISVNYPGINTFAELQPYLADDGNFGTLITFPDGSVTQIKWYPVGSAAPAQFVFNTGPVCLVKGTRIATLGGERRIESLAPGQLVLTHDRGPQPVRRLVSHTYRFPSGAHKMKPLRIPPGRFGTNLPTRELLLSPQHRIALPQTAPKRLVPARRLVDRFGLQQRQHCRIANYYNILLDRHEMIRANGLWVETLLLTRYSAMRIGLGDRRAMRPVRPIASA</sequence>
<evidence type="ECO:0000256" key="1">
    <source>
        <dbReference type="ARBA" id="ARBA00004613"/>
    </source>
</evidence>
<dbReference type="Gene3D" id="2.150.10.10">
    <property type="entry name" value="Serralysin-like metalloprotease, C-terminal"/>
    <property type="match status" value="4"/>
</dbReference>
<dbReference type="InterPro" id="IPR028992">
    <property type="entry name" value="Hedgehog/Intein_dom"/>
</dbReference>
<dbReference type="PANTHER" id="PTHR38340:SF1">
    <property type="entry name" value="S-LAYER PROTEIN"/>
    <property type="match status" value="1"/>
</dbReference>
<feature type="region of interest" description="Disordered" evidence="3">
    <location>
        <begin position="1"/>
        <end position="45"/>
    </location>
</feature>
<dbReference type="Pfam" id="PF00353">
    <property type="entry name" value="HemolysinCabind"/>
    <property type="match status" value="5"/>
</dbReference>
<dbReference type="SUPFAM" id="SSF51294">
    <property type="entry name" value="Hedgehog/intein (Hint) domain"/>
    <property type="match status" value="1"/>
</dbReference>
<dbReference type="InterPro" id="IPR001343">
    <property type="entry name" value="Hemolysn_Ca-bd"/>
</dbReference>
<organism evidence="5 6">
    <name type="scientific">Psychromarinibacter halotolerans</name>
    <dbReference type="NCBI Taxonomy" id="1775175"/>
    <lineage>
        <taxon>Bacteria</taxon>
        <taxon>Pseudomonadati</taxon>
        <taxon>Pseudomonadota</taxon>
        <taxon>Alphaproteobacteria</taxon>
        <taxon>Rhodobacterales</taxon>
        <taxon>Paracoccaceae</taxon>
        <taxon>Psychromarinibacter</taxon>
    </lineage>
</organism>
<name>A0ABV7GSG0_9RHOB</name>
<evidence type="ECO:0000256" key="2">
    <source>
        <dbReference type="ARBA" id="ARBA00022525"/>
    </source>
</evidence>
<keyword evidence="6" id="KW-1185">Reference proteome</keyword>
<dbReference type="RefSeq" id="WP_275634745.1">
    <property type="nucleotide sequence ID" value="NZ_JARGYD010000011.1"/>
</dbReference>
<accession>A0ABV7GSG0</accession>
<feature type="domain" description="Hedgehog/Intein (Hint)" evidence="4">
    <location>
        <begin position="263"/>
        <end position="399"/>
    </location>
</feature>
<dbReference type="InterPro" id="IPR018511">
    <property type="entry name" value="Hemolysin-typ_Ca-bd_CS"/>
</dbReference>
<dbReference type="InterPro" id="IPR050557">
    <property type="entry name" value="RTX_toxin/Mannuronan_C5-epim"/>
</dbReference>
<feature type="compositionally biased region" description="Low complexity" evidence="3">
    <location>
        <begin position="14"/>
        <end position="23"/>
    </location>
</feature>
<comment type="subcellular location">
    <subcellularLocation>
        <location evidence="1">Secreted</location>
    </subcellularLocation>
</comment>